<name>A0A0H5PWQ2_9ZZZZ</name>
<evidence type="ECO:0000256" key="1">
    <source>
        <dbReference type="SAM" id="MobiDB-lite"/>
    </source>
</evidence>
<reference evidence="2" key="2">
    <citation type="submission" date="2015-07" db="EMBL/GenBank/DDBJ databases">
        <title>Plasmids, circular viruses and viroids from rat gut.</title>
        <authorList>
            <person name="Jorgensen T.J."/>
            <person name="Hansen M.A."/>
            <person name="Xu Z."/>
            <person name="Tabak M.A."/>
            <person name="Sorensen S.J."/>
            <person name="Hansen L.H."/>
        </authorList>
    </citation>
    <scope>NUCLEOTIDE SEQUENCE</scope>
    <source>
        <strain evidence="2">RGRH0129</strain>
    </source>
</reference>
<accession>A0A0H5PWQ2</accession>
<proteinExistence type="predicted"/>
<dbReference type="EMBL" id="LN852819">
    <property type="protein sequence ID" value="CRY94008.1"/>
    <property type="molecule type" value="Genomic_DNA"/>
</dbReference>
<evidence type="ECO:0000313" key="2">
    <source>
        <dbReference type="EMBL" id="CRY94008.1"/>
    </source>
</evidence>
<sequence>MGIENKSEDIVLDFSRLFGKDTVQAPECRSEPPSGAGGTNPCDDTRKPLERLPEALESQQAKLLYIDAQRERENLQRSLEVYRIYQENIRLSEQLQTEILNGLKAGEPMPGLFLKAAKAISLMTGNSAFYSQIEADMRATNGEKTQELLGKNKPDAQKRLLKPFTALDGSNYRAAYRTVCDFHERNNPPRLDDDNGAAYWENVCDDMCATASQCNQDKFVIGLLVAVYEELERQYLEINVK</sequence>
<protein>
    <submittedName>
        <fullName evidence="2">Uncharacterized protein</fullName>
    </submittedName>
</protein>
<dbReference type="AlphaFoldDB" id="A0A0H5PWQ2"/>
<feature type="region of interest" description="Disordered" evidence="1">
    <location>
        <begin position="22"/>
        <end position="47"/>
    </location>
</feature>
<reference evidence="2" key="1">
    <citation type="submission" date="2015-06" db="EMBL/GenBank/DDBJ databases">
        <authorList>
            <person name="Joergensen T."/>
        </authorList>
    </citation>
    <scope>NUCLEOTIDE SEQUENCE</scope>
    <source>
        <strain evidence="2">RGRH0129</strain>
    </source>
</reference>
<organism evidence="2">
    <name type="scientific">uncultured prokaryote</name>
    <dbReference type="NCBI Taxonomy" id="198431"/>
    <lineage>
        <taxon>unclassified sequences</taxon>
        <taxon>environmental samples</taxon>
    </lineage>
</organism>